<organism evidence="2 3">
    <name type="scientific">Limnobacter litoralis</name>
    <dbReference type="NCBI Taxonomy" id="481366"/>
    <lineage>
        <taxon>Bacteria</taxon>
        <taxon>Pseudomonadati</taxon>
        <taxon>Pseudomonadota</taxon>
        <taxon>Betaproteobacteria</taxon>
        <taxon>Burkholderiales</taxon>
        <taxon>Burkholderiaceae</taxon>
        <taxon>Limnobacter</taxon>
    </lineage>
</organism>
<proteinExistence type="predicted"/>
<feature type="signal peptide" evidence="1">
    <location>
        <begin position="1"/>
        <end position="24"/>
    </location>
</feature>
<gene>
    <name evidence="2" type="ORF">GCM10007875_21160</name>
</gene>
<dbReference type="RefSeq" id="WP_284281731.1">
    <property type="nucleotide sequence ID" value="NZ_BSOJ01000024.1"/>
</dbReference>
<evidence type="ECO:0008006" key="4">
    <source>
        <dbReference type="Google" id="ProtNLM"/>
    </source>
</evidence>
<keyword evidence="1" id="KW-0732">Signal</keyword>
<reference evidence="3" key="1">
    <citation type="journal article" date="2019" name="Int. J. Syst. Evol. Microbiol.">
        <title>The Global Catalogue of Microorganisms (GCM) 10K type strain sequencing project: providing services to taxonomists for standard genome sequencing and annotation.</title>
        <authorList>
            <consortium name="The Broad Institute Genomics Platform"/>
            <consortium name="The Broad Institute Genome Sequencing Center for Infectious Disease"/>
            <person name="Wu L."/>
            <person name="Ma J."/>
        </authorList>
    </citation>
    <scope>NUCLEOTIDE SEQUENCE [LARGE SCALE GENOMIC DNA]</scope>
    <source>
        <strain evidence="3">NBRC 105857</strain>
    </source>
</reference>
<evidence type="ECO:0000256" key="1">
    <source>
        <dbReference type="SAM" id="SignalP"/>
    </source>
</evidence>
<feature type="chain" id="PRO_5046299501" description="Lipoprotein" evidence="1">
    <location>
        <begin position="25"/>
        <end position="227"/>
    </location>
</feature>
<keyword evidence="3" id="KW-1185">Reference proteome</keyword>
<comment type="caution">
    <text evidence="2">The sequence shown here is derived from an EMBL/GenBank/DDBJ whole genome shotgun (WGS) entry which is preliminary data.</text>
</comment>
<sequence length="227" mass="24601">MFALNRLMLFLGVLPLLCSTSACTNLSGAAVKGVQAAFGAGQPNLQAAPLKPGYAYLEVHSPNAQALLPLIFEDKLPGQAPIDTWVSNDGQVLRTQAGFLASSSGLQNYWQNVHYQFNADGTPASVQFDLPSASLYGAKLNFVNLGPVTGTYTPLMQRAAKAPNIAFNVWQTQWANKPAHYNGPANLNKLQFIVGYNTSNYMPVYGLHCLQANYCVEYLLRTAAQNL</sequence>
<protein>
    <recommendedName>
        <fullName evidence="4">Lipoprotein</fullName>
    </recommendedName>
</protein>
<dbReference type="EMBL" id="BSOJ01000024">
    <property type="protein sequence ID" value="GLR27025.1"/>
    <property type="molecule type" value="Genomic_DNA"/>
</dbReference>
<dbReference type="Gene3D" id="2.40.360.10">
    <property type="entry name" value="YmcC-like"/>
    <property type="match status" value="1"/>
</dbReference>
<name>A0ABQ5YT87_9BURK</name>
<evidence type="ECO:0000313" key="2">
    <source>
        <dbReference type="EMBL" id="GLR27025.1"/>
    </source>
</evidence>
<dbReference type="InterPro" id="IPR023373">
    <property type="entry name" value="YmcC_sf"/>
</dbReference>
<dbReference type="Proteomes" id="UP001156664">
    <property type="component" value="Unassembled WGS sequence"/>
</dbReference>
<accession>A0ABQ5YT87</accession>
<dbReference type="PROSITE" id="PS51257">
    <property type="entry name" value="PROKAR_LIPOPROTEIN"/>
    <property type="match status" value="1"/>
</dbReference>
<evidence type="ECO:0000313" key="3">
    <source>
        <dbReference type="Proteomes" id="UP001156664"/>
    </source>
</evidence>
<dbReference type="SUPFAM" id="SSF159270">
    <property type="entry name" value="YmcC-like"/>
    <property type="match status" value="1"/>
</dbReference>